<dbReference type="Proteomes" id="UP000015102">
    <property type="component" value="Unassembled WGS sequence"/>
</dbReference>
<dbReference type="EnsemblMetazoa" id="MESCA005513-RA">
    <property type="protein sequence ID" value="MESCA005513-PA"/>
    <property type="gene ID" value="MESCA005513"/>
</dbReference>
<proteinExistence type="predicted"/>
<accession>T1GPI2</accession>
<dbReference type="EMBL" id="CAQQ02392790">
    <property type="status" value="NOT_ANNOTATED_CDS"/>
    <property type="molecule type" value="Genomic_DNA"/>
</dbReference>
<organism evidence="2 3">
    <name type="scientific">Megaselia scalaris</name>
    <name type="common">Humpbacked fly</name>
    <name type="synonym">Phora scalaris</name>
    <dbReference type="NCBI Taxonomy" id="36166"/>
    <lineage>
        <taxon>Eukaryota</taxon>
        <taxon>Metazoa</taxon>
        <taxon>Ecdysozoa</taxon>
        <taxon>Arthropoda</taxon>
        <taxon>Hexapoda</taxon>
        <taxon>Insecta</taxon>
        <taxon>Pterygota</taxon>
        <taxon>Neoptera</taxon>
        <taxon>Endopterygota</taxon>
        <taxon>Diptera</taxon>
        <taxon>Brachycera</taxon>
        <taxon>Muscomorpha</taxon>
        <taxon>Platypezoidea</taxon>
        <taxon>Phoridae</taxon>
        <taxon>Megaseliini</taxon>
        <taxon>Megaselia</taxon>
    </lineage>
</organism>
<reference evidence="3" key="1">
    <citation type="submission" date="2013-02" db="EMBL/GenBank/DDBJ databases">
        <authorList>
            <person name="Hughes D."/>
        </authorList>
    </citation>
    <scope>NUCLEOTIDE SEQUENCE</scope>
    <source>
        <strain>Durham</strain>
        <strain evidence="3">NC isolate 2 -- Noor lab</strain>
    </source>
</reference>
<sequence length="37" mass="4128">MKMDPSIEDEDEKTEQEEDQSNQQVVAEAMVELSGTG</sequence>
<name>T1GPI2_MEGSC</name>
<dbReference type="AlphaFoldDB" id="T1GPI2"/>
<evidence type="ECO:0000313" key="2">
    <source>
        <dbReference type="EnsemblMetazoa" id="MESCA005513-PA"/>
    </source>
</evidence>
<keyword evidence="3" id="KW-1185">Reference proteome</keyword>
<feature type="region of interest" description="Disordered" evidence="1">
    <location>
        <begin position="1"/>
        <end position="24"/>
    </location>
</feature>
<feature type="compositionally biased region" description="Acidic residues" evidence="1">
    <location>
        <begin position="1"/>
        <end position="20"/>
    </location>
</feature>
<dbReference type="HOGENOM" id="CLU_3353615_0_0_1"/>
<protein>
    <submittedName>
        <fullName evidence="2">Uncharacterized protein</fullName>
    </submittedName>
</protein>
<evidence type="ECO:0000256" key="1">
    <source>
        <dbReference type="SAM" id="MobiDB-lite"/>
    </source>
</evidence>
<reference evidence="2" key="2">
    <citation type="submission" date="2015-06" db="UniProtKB">
        <authorList>
            <consortium name="EnsemblMetazoa"/>
        </authorList>
    </citation>
    <scope>IDENTIFICATION</scope>
</reference>
<evidence type="ECO:0000313" key="3">
    <source>
        <dbReference type="Proteomes" id="UP000015102"/>
    </source>
</evidence>